<dbReference type="Proteomes" id="UP001345219">
    <property type="component" value="Chromosome 16"/>
</dbReference>
<evidence type="ECO:0000259" key="3">
    <source>
        <dbReference type="Pfam" id="PF03629"/>
    </source>
</evidence>
<evidence type="ECO:0000256" key="1">
    <source>
        <dbReference type="ARBA" id="ARBA00022801"/>
    </source>
</evidence>
<dbReference type="PANTHER" id="PTHR31988">
    <property type="entry name" value="ESTERASE, PUTATIVE (DUF303)-RELATED"/>
    <property type="match status" value="1"/>
</dbReference>
<dbReference type="InterPro" id="IPR036514">
    <property type="entry name" value="SGNH_hydro_sf"/>
</dbReference>
<dbReference type="Gene3D" id="3.40.50.1110">
    <property type="entry name" value="SGNH hydrolase"/>
    <property type="match status" value="1"/>
</dbReference>
<protein>
    <recommendedName>
        <fullName evidence="3">Sialate O-acetylesterase domain-containing protein</fullName>
    </recommendedName>
</protein>
<gene>
    <name evidence="4" type="ORF">SAY87_021535</name>
</gene>
<comment type="caution">
    <text evidence="4">The sequence shown here is derived from an EMBL/GenBank/DDBJ whole genome shotgun (WGS) entry which is preliminary data.</text>
</comment>
<organism evidence="4 5">
    <name type="scientific">Trapa incisa</name>
    <dbReference type="NCBI Taxonomy" id="236973"/>
    <lineage>
        <taxon>Eukaryota</taxon>
        <taxon>Viridiplantae</taxon>
        <taxon>Streptophyta</taxon>
        <taxon>Embryophyta</taxon>
        <taxon>Tracheophyta</taxon>
        <taxon>Spermatophyta</taxon>
        <taxon>Magnoliopsida</taxon>
        <taxon>eudicotyledons</taxon>
        <taxon>Gunneridae</taxon>
        <taxon>Pentapetalae</taxon>
        <taxon>rosids</taxon>
        <taxon>malvids</taxon>
        <taxon>Myrtales</taxon>
        <taxon>Lythraceae</taxon>
        <taxon>Trapa</taxon>
    </lineage>
</organism>
<feature type="signal peptide" evidence="2">
    <location>
        <begin position="1"/>
        <end position="21"/>
    </location>
</feature>
<feature type="domain" description="Sialate O-acetylesterase" evidence="3">
    <location>
        <begin position="40"/>
        <end position="188"/>
    </location>
</feature>
<feature type="chain" id="PRO_5042845844" description="Sialate O-acetylesterase domain-containing protein" evidence="2">
    <location>
        <begin position="22"/>
        <end position="189"/>
    </location>
</feature>
<name>A0AAN7JTD5_9MYRT</name>
<dbReference type="InterPro" id="IPR005181">
    <property type="entry name" value="SASA"/>
</dbReference>
<keyword evidence="5" id="KW-1185">Reference proteome</keyword>
<proteinExistence type="predicted"/>
<dbReference type="GO" id="GO:0016787">
    <property type="term" value="F:hydrolase activity"/>
    <property type="evidence" value="ECO:0007669"/>
    <property type="project" value="UniProtKB-KW"/>
</dbReference>
<reference evidence="4 5" key="1">
    <citation type="journal article" date="2023" name="Hortic Res">
        <title>Pangenome of water caltrop reveals structural variations and asymmetric subgenome divergence after allopolyploidization.</title>
        <authorList>
            <person name="Zhang X."/>
            <person name="Chen Y."/>
            <person name="Wang L."/>
            <person name="Yuan Y."/>
            <person name="Fang M."/>
            <person name="Shi L."/>
            <person name="Lu R."/>
            <person name="Comes H.P."/>
            <person name="Ma Y."/>
            <person name="Chen Y."/>
            <person name="Huang G."/>
            <person name="Zhou Y."/>
            <person name="Zheng Z."/>
            <person name="Qiu Y."/>
        </authorList>
    </citation>
    <scope>NUCLEOTIDE SEQUENCE [LARGE SCALE GENOMIC DNA]</scope>
    <source>
        <tissue evidence="4">Roots</tissue>
    </source>
</reference>
<keyword evidence="2" id="KW-0732">Signal</keyword>
<dbReference type="InterPro" id="IPR052940">
    <property type="entry name" value="Carb_Esterase_6"/>
</dbReference>
<accession>A0AAN7JTD5</accession>
<dbReference type="AlphaFoldDB" id="A0AAN7JTD5"/>
<evidence type="ECO:0000313" key="4">
    <source>
        <dbReference type="EMBL" id="KAK4752737.1"/>
    </source>
</evidence>
<keyword evidence="1" id="KW-0378">Hydrolase</keyword>
<evidence type="ECO:0000313" key="5">
    <source>
        <dbReference type="Proteomes" id="UP001345219"/>
    </source>
</evidence>
<evidence type="ECO:0000256" key="2">
    <source>
        <dbReference type="SAM" id="SignalP"/>
    </source>
</evidence>
<dbReference type="SUPFAM" id="SSF52266">
    <property type="entry name" value="SGNH hydrolase"/>
    <property type="match status" value="1"/>
</dbReference>
<dbReference type="Pfam" id="PF03629">
    <property type="entry name" value="SASA"/>
    <property type="match status" value="1"/>
</dbReference>
<dbReference type="PANTHER" id="PTHR31988:SF19">
    <property type="entry name" value="9-O-ACETYL-N-ACETYLNEURAMINIC ACID DEACETYLASE-RELATED"/>
    <property type="match status" value="1"/>
</dbReference>
<sequence length="189" mass="21211">MVILTLILFVALFFTFEMTTTITSNSSLTNDPNSLFAHPHHVYLLVVQSNMVRYDGIRGSWDRVVPPECQPSPQIFRLDCMLSWSMAKEPLHAGIYPRDKLARIGPGMPFAKHILELELGFGTNGLVPCVFGGTSMDEWCCNYTQRNSPSNLYWNLIFRAKASERTAGRLAGLMWWQGGADAVHKEVAS</sequence>
<dbReference type="EMBL" id="JAXIOK010000016">
    <property type="protein sequence ID" value="KAK4752737.1"/>
    <property type="molecule type" value="Genomic_DNA"/>
</dbReference>